<comment type="caution">
    <text evidence="2">The sequence shown here is derived from an EMBL/GenBank/DDBJ whole genome shotgun (WGS) entry which is preliminary data.</text>
</comment>
<dbReference type="OrthoDB" id="223957at2"/>
<evidence type="ECO:0000313" key="2">
    <source>
        <dbReference type="EMBL" id="OWJ68003.1"/>
    </source>
</evidence>
<evidence type="ECO:0000256" key="1">
    <source>
        <dbReference type="SAM" id="SignalP"/>
    </source>
</evidence>
<keyword evidence="3" id="KW-1185">Reference proteome</keyword>
<proteinExistence type="predicted"/>
<keyword evidence="1" id="KW-0732">Signal</keyword>
<gene>
    <name evidence="2" type="ORF">BWR60_06045</name>
</gene>
<organism evidence="2 3">
    <name type="scientific">Inquilinus limosus</name>
    <dbReference type="NCBI Taxonomy" id="171674"/>
    <lineage>
        <taxon>Bacteria</taxon>
        <taxon>Pseudomonadati</taxon>
        <taxon>Pseudomonadota</taxon>
        <taxon>Alphaproteobacteria</taxon>
        <taxon>Rhodospirillales</taxon>
        <taxon>Rhodospirillaceae</taxon>
        <taxon>Inquilinus</taxon>
    </lineage>
</organism>
<dbReference type="Proteomes" id="UP000196655">
    <property type="component" value="Unassembled WGS sequence"/>
</dbReference>
<dbReference type="Gene3D" id="3.40.390.10">
    <property type="entry name" value="Collagenase (Catalytic Domain)"/>
    <property type="match status" value="1"/>
</dbReference>
<reference evidence="3" key="1">
    <citation type="submission" date="2017-05" db="EMBL/GenBank/DDBJ databases">
        <authorList>
            <person name="Macchi M."/>
            <person name="Festa S."/>
            <person name="Coppotelli B.M."/>
            <person name="Morelli I.S."/>
        </authorList>
    </citation>
    <scope>NUCLEOTIDE SEQUENCE [LARGE SCALE GENOMIC DNA]</scope>
    <source>
        <strain evidence="3">I</strain>
    </source>
</reference>
<name>A0A211ZRW1_9PROT</name>
<dbReference type="RefSeq" id="WP_088150115.1">
    <property type="nucleotide sequence ID" value="NZ_NHON01000008.1"/>
</dbReference>
<feature type="chain" id="PRO_5013392724" description="Peptidase metallopeptidase domain-containing protein" evidence="1">
    <location>
        <begin position="20"/>
        <end position="463"/>
    </location>
</feature>
<evidence type="ECO:0008006" key="4">
    <source>
        <dbReference type="Google" id="ProtNLM"/>
    </source>
</evidence>
<sequence>MKALLFAAPLLLLAPHATGWGHEITREGVQQFPVEAAIQEVRRTAAAYAAAESSEISIELAEAVLQDAVLWPSPYKIVTCFWNGSDDLRAAVARVGSAWNAPSAASFDFGPAPHFNDCSAIRGDVRISLDSTTPGIYDSLPQGAKRGGYWSLLGTLSRDDPAKISLNLPSINAHYLVWKVSPTSNPGKAFIFYTLHELGHAIGFSHEFQKTGCEGWFNKAAFMQQFGWTEEQFQTNFQILPESEAIIYPERKPDKDSQMNYNLDPSLYMADQPGMPNPCRPDHFIAGLSVGDEDGLRHVYGDPVRIIASVDPAAPVMAAPAEAAPGVAAPGLPARSPSTPAQELDRYIQMRSVESNLALTQLRSAQDSIAMVFRDRPGANAFSVLIDGPAARAMVAEGPFGPNLQASVPWQRMEMPPQVVEAPPAFTTLPEVISELSVKQEKLEDFSRAVEKFQALVKAHRPQ</sequence>
<dbReference type="InterPro" id="IPR024079">
    <property type="entry name" value="MetalloPept_cat_dom_sf"/>
</dbReference>
<dbReference type="SUPFAM" id="SSF55486">
    <property type="entry name" value="Metalloproteases ('zincins'), catalytic domain"/>
    <property type="match status" value="1"/>
</dbReference>
<dbReference type="EMBL" id="NHON01000008">
    <property type="protein sequence ID" value="OWJ68003.1"/>
    <property type="molecule type" value="Genomic_DNA"/>
</dbReference>
<dbReference type="AlphaFoldDB" id="A0A211ZRW1"/>
<evidence type="ECO:0000313" key="3">
    <source>
        <dbReference type="Proteomes" id="UP000196655"/>
    </source>
</evidence>
<feature type="signal peptide" evidence="1">
    <location>
        <begin position="1"/>
        <end position="19"/>
    </location>
</feature>
<protein>
    <recommendedName>
        <fullName evidence="4">Peptidase metallopeptidase domain-containing protein</fullName>
    </recommendedName>
</protein>
<accession>A0A211ZRW1</accession>
<dbReference type="GO" id="GO:0008237">
    <property type="term" value="F:metallopeptidase activity"/>
    <property type="evidence" value="ECO:0007669"/>
    <property type="project" value="InterPro"/>
</dbReference>